<comment type="caution">
    <text evidence="16">The sequence shown here is derived from an EMBL/GenBank/DDBJ whole genome shotgun (WGS) entry which is preliminary data.</text>
</comment>
<evidence type="ECO:0000256" key="11">
    <source>
        <dbReference type="ARBA" id="ARBA00023211"/>
    </source>
</evidence>
<evidence type="ECO:0000313" key="16">
    <source>
        <dbReference type="EMBL" id="KAK1921402.1"/>
    </source>
</evidence>
<sequence length="374" mass="39678">MSAQKTFKITVLAGDGIGPEVTGEAVRVLETVSKLSGLALEITPKLFGGAAIDATGNPLPDDTLQSCKEADAVLLGAIGGPKWGVGPVRPEQGLLRIRKELGLYANIRPASFASPSLLKHSPLKEERAKGVDIIVVRELIGGAYFGDRQETDEKGVAWDQTIYSIPEVERITRVAAQIALASNPPLPILSVDKANVLATSRLWRKTVTELMAKEYPQLKLDHQLVDSAAMIMVSDPRKLNGVLLTENMFGDILSDESSVIPGSLGLLPSASLAGAPDPSKTVSGIYEPIHGSAPDIAGKGIANPIGTILSAAMLLRYSLGRPQEADIIEQAVKKVLDGPELGGFDLRTKDLGGEAGTKEVGDRVVQVIEELFKQ</sequence>
<evidence type="ECO:0000256" key="13">
    <source>
        <dbReference type="RuleBase" id="RU004443"/>
    </source>
</evidence>
<keyword evidence="10 14" id="KW-0520">NAD</keyword>
<evidence type="ECO:0000256" key="10">
    <source>
        <dbReference type="ARBA" id="ARBA00023027"/>
    </source>
</evidence>
<dbReference type="EMBL" id="JAODAN010000011">
    <property type="protein sequence ID" value="KAK1921402.1"/>
    <property type="molecule type" value="Genomic_DNA"/>
</dbReference>
<dbReference type="AlphaFoldDB" id="A0AAD9FQ13"/>
<evidence type="ECO:0000256" key="7">
    <source>
        <dbReference type="ARBA" id="ARBA00022723"/>
    </source>
</evidence>
<evidence type="ECO:0000313" key="17">
    <source>
        <dbReference type="Proteomes" id="UP001182556"/>
    </source>
</evidence>
<keyword evidence="11" id="KW-0464">Manganese</keyword>
<dbReference type="Pfam" id="PF00180">
    <property type="entry name" value="Iso_dh"/>
    <property type="match status" value="1"/>
</dbReference>
<dbReference type="GO" id="GO:0005829">
    <property type="term" value="C:cytosol"/>
    <property type="evidence" value="ECO:0007669"/>
    <property type="project" value="TreeGrafter"/>
</dbReference>
<keyword evidence="8" id="KW-0460">Magnesium</keyword>
<keyword evidence="17" id="KW-1185">Reference proteome</keyword>
<evidence type="ECO:0000256" key="2">
    <source>
        <dbReference type="ARBA" id="ARBA00007769"/>
    </source>
</evidence>
<keyword evidence="7 14" id="KW-0479">Metal-binding</keyword>
<keyword evidence="5 14" id="KW-0432">Leucine biosynthesis</keyword>
<comment type="cofactor">
    <cofactor evidence="14">
        <name>Mg(2+)</name>
        <dbReference type="ChEBI" id="CHEBI:18420"/>
    </cofactor>
    <cofactor evidence="14">
        <name>Mn(2+)</name>
        <dbReference type="ChEBI" id="CHEBI:29035"/>
    </cofactor>
    <text evidence="14">Binds 1 Mg(2+) or Mn(2+) ion per subunit.</text>
</comment>
<gene>
    <name evidence="16" type="ORF">DB88DRAFT_500642</name>
</gene>
<organism evidence="16 17">
    <name type="scientific">Papiliotrema laurentii</name>
    <name type="common">Cryptococcus laurentii</name>
    <dbReference type="NCBI Taxonomy" id="5418"/>
    <lineage>
        <taxon>Eukaryota</taxon>
        <taxon>Fungi</taxon>
        <taxon>Dikarya</taxon>
        <taxon>Basidiomycota</taxon>
        <taxon>Agaricomycotina</taxon>
        <taxon>Tremellomycetes</taxon>
        <taxon>Tremellales</taxon>
        <taxon>Rhynchogastremaceae</taxon>
        <taxon>Papiliotrema</taxon>
    </lineage>
</organism>
<evidence type="ECO:0000256" key="4">
    <source>
        <dbReference type="ARBA" id="ARBA00013101"/>
    </source>
</evidence>
<dbReference type="InterPro" id="IPR019818">
    <property type="entry name" value="IsoCit/isopropylmalate_DH_CS"/>
</dbReference>
<accession>A0AAD9FQ13</accession>
<keyword evidence="12 14" id="KW-0100">Branched-chain amino acid biosynthesis</keyword>
<dbReference type="PROSITE" id="PS00470">
    <property type="entry name" value="IDH_IMDH"/>
    <property type="match status" value="1"/>
</dbReference>
<dbReference type="InterPro" id="IPR024084">
    <property type="entry name" value="IsoPropMal-DH-like_dom"/>
</dbReference>
<dbReference type="PANTHER" id="PTHR42979">
    <property type="entry name" value="3-ISOPROPYLMALATE DEHYDROGENASE"/>
    <property type="match status" value="1"/>
</dbReference>
<name>A0AAD9FQ13_PAPLA</name>
<protein>
    <recommendedName>
        <fullName evidence="4 14">3-isopropylmalate dehydrogenase</fullName>
        <ecNumber evidence="4 14">1.1.1.85</ecNumber>
    </recommendedName>
</protein>
<evidence type="ECO:0000256" key="12">
    <source>
        <dbReference type="ARBA" id="ARBA00023304"/>
    </source>
</evidence>
<dbReference type="SUPFAM" id="SSF53659">
    <property type="entry name" value="Isocitrate/Isopropylmalate dehydrogenase-like"/>
    <property type="match status" value="1"/>
</dbReference>
<comment type="function">
    <text evidence="14">Catalyzes the oxidation of 3-carboxy-2-hydroxy-4-methylpentanoate (3-isopropylmalate) to 3-carboxy-4-methyl-2-oxopentanoate. The product decarboxylates to 4-methyl-2 oxopentanoate.</text>
</comment>
<proteinExistence type="inferred from homology"/>
<dbReference type="GO" id="GO:0003862">
    <property type="term" value="F:3-isopropylmalate dehydrogenase activity"/>
    <property type="evidence" value="ECO:0007669"/>
    <property type="project" value="UniProtKB-EC"/>
</dbReference>
<dbReference type="FunFam" id="3.40.718.10:FF:000006">
    <property type="entry name" value="3-isopropylmalate dehydrogenase"/>
    <property type="match status" value="1"/>
</dbReference>
<keyword evidence="6" id="KW-0028">Amino-acid biosynthesis</keyword>
<evidence type="ECO:0000256" key="9">
    <source>
        <dbReference type="ARBA" id="ARBA00023002"/>
    </source>
</evidence>
<comment type="subunit">
    <text evidence="3 14">Homodimer.</text>
</comment>
<comment type="similarity">
    <text evidence="2 13">Belongs to the isocitrate and isopropylmalate dehydrogenases family.</text>
</comment>
<evidence type="ECO:0000256" key="1">
    <source>
        <dbReference type="ARBA" id="ARBA00001936"/>
    </source>
</evidence>
<comment type="catalytic activity">
    <reaction evidence="14">
        <text>(2R,3S)-3-isopropylmalate + NAD(+) = 4-methyl-2-oxopentanoate + CO2 + NADH</text>
        <dbReference type="Rhea" id="RHEA:32271"/>
        <dbReference type="ChEBI" id="CHEBI:16526"/>
        <dbReference type="ChEBI" id="CHEBI:17865"/>
        <dbReference type="ChEBI" id="CHEBI:35121"/>
        <dbReference type="ChEBI" id="CHEBI:57540"/>
        <dbReference type="ChEBI" id="CHEBI:57945"/>
        <dbReference type="EC" id="1.1.1.85"/>
    </reaction>
</comment>
<reference evidence="16" key="1">
    <citation type="submission" date="2023-02" db="EMBL/GenBank/DDBJ databases">
        <title>Identification and recombinant expression of a fungal hydrolase from Papiliotrema laurentii that hydrolyzes apple cutin and clears colloidal polyester polyurethane.</title>
        <authorList>
            <consortium name="DOE Joint Genome Institute"/>
            <person name="Roman V.A."/>
            <person name="Bojanowski C."/>
            <person name="Crable B.R."/>
            <person name="Wagner D.N."/>
            <person name="Hung C.S."/>
            <person name="Nadeau L.J."/>
            <person name="Schratz L."/>
            <person name="Haridas S."/>
            <person name="Pangilinan J."/>
            <person name="Lipzen A."/>
            <person name="Na H."/>
            <person name="Yan M."/>
            <person name="Ng V."/>
            <person name="Grigoriev I.V."/>
            <person name="Spatafora J.W."/>
            <person name="Barlow D."/>
            <person name="Biffinger J."/>
            <person name="Kelley-Loughnane N."/>
            <person name="Varaljay V.A."/>
            <person name="Crookes-Goodson W.J."/>
        </authorList>
    </citation>
    <scope>NUCLEOTIDE SEQUENCE</scope>
    <source>
        <strain evidence="16">5307AH</strain>
    </source>
</reference>
<comment type="pathway">
    <text evidence="14">Amino-acid biosynthesis; L-leucine biosynthesis; L-leucine from 3-methyl-2-oxobutanoate: step 3/4.</text>
</comment>
<evidence type="ECO:0000256" key="14">
    <source>
        <dbReference type="RuleBase" id="RU004445"/>
    </source>
</evidence>
<feature type="domain" description="Isopropylmalate dehydrogenase-like" evidence="15">
    <location>
        <begin position="8"/>
        <end position="364"/>
    </location>
</feature>
<evidence type="ECO:0000256" key="6">
    <source>
        <dbReference type="ARBA" id="ARBA00022605"/>
    </source>
</evidence>
<evidence type="ECO:0000259" key="15">
    <source>
        <dbReference type="SMART" id="SM01329"/>
    </source>
</evidence>
<keyword evidence="9 13" id="KW-0560">Oxidoreductase</keyword>
<dbReference type="Gene3D" id="3.40.718.10">
    <property type="entry name" value="Isopropylmalate Dehydrogenase"/>
    <property type="match status" value="1"/>
</dbReference>
<dbReference type="EC" id="1.1.1.85" evidence="4 14"/>
<dbReference type="GO" id="GO:0009098">
    <property type="term" value="P:L-leucine biosynthetic process"/>
    <property type="evidence" value="ECO:0007669"/>
    <property type="project" value="UniProtKB-KW"/>
</dbReference>
<evidence type="ECO:0000256" key="8">
    <source>
        <dbReference type="ARBA" id="ARBA00022842"/>
    </source>
</evidence>
<evidence type="ECO:0000256" key="5">
    <source>
        <dbReference type="ARBA" id="ARBA00022430"/>
    </source>
</evidence>
<dbReference type="SMART" id="SM01329">
    <property type="entry name" value="Iso_dh"/>
    <property type="match status" value="1"/>
</dbReference>
<comment type="cofactor">
    <cofactor evidence="1">
        <name>Mn(2+)</name>
        <dbReference type="ChEBI" id="CHEBI:29035"/>
    </cofactor>
</comment>
<dbReference type="Proteomes" id="UP001182556">
    <property type="component" value="Unassembled WGS sequence"/>
</dbReference>
<dbReference type="InterPro" id="IPR004429">
    <property type="entry name" value="Isopropylmalate_DH"/>
</dbReference>
<dbReference type="PANTHER" id="PTHR42979:SF1">
    <property type="entry name" value="3-ISOPROPYLMALATE DEHYDROGENASE"/>
    <property type="match status" value="1"/>
</dbReference>
<evidence type="ECO:0000256" key="3">
    <source>
        <dbReference type="ARBA" id="ARBA00011738"/>
    </source>
</evidence>
<dbReference type="NCBIfam" id="TIGR00169">
    <property type="entry name" value="leuB"/>
    <property type="match status" value="1"/>
</dbReference>
<dbReference type="GO" id="GO:0051287">
    <property type="term" value="F:NAD binding"/>
    <property type="evidence" value="ECO:0007669"/>
    <property type="project" value="InterPro"/>
</dbReference>
<dbReference type="GO" id="GO:0000287">
    <property type="term" value="F:magnesium ion binding"/>
    <property type="evidence" value="ECO:0007669"/>
    <property type="project" value="InterPro"/>
</dbReference>